<accession>A0ABW3X2B8</accession>
<organism evidence="2 3">
    <name type="scientific">Methylobacterium marchantiae</name>
    <dbReference type="NCBI Taxonomy" id="600331"/>
    <lineage>
        <taxon>Bacteria</taxon>
        <taxon>Pseudomonadati</taxon>
        <taxon>Pseudomonadota</taxon>
        <taxon>Alphaproteobacteria</taxon>
        <taxon>Hyphomicrobiales</taxon>
        <taxon>Methylobacteriaceae</taxon>
        <taxon>Methylobacterium</taxon>
    </lineage>
</organism>
<proteinExistence type="predicted"/>
<reference evidence="3" key="1">
    <citation type="journal article" date="2019" name="Int. J. Syst. Evol. Microbiol.">
        <title>The Global Catalogue of Microorganisms (GCM) 10K type strain sequencing project: providing services to taxonomists for standard genome sequencing and annotation.</title>
        <authorList>
            <consortium name="The Broad Institute Genomics Platform"/>
            <consortium name="The Broad Institute Genome Sequencing Center for Infectious Disease"/>
            <person name="Wu L."/>
            <person name="Ma J."/>
        </authorList>
    </citation>
    <scope>NUCLEOTIDE SEQUENCE [LARGE SCALE GENOMIC DNA]</scope>
    <source>
        <strain evidence="3">CCUG 56108</strain>
    </source>
</reference>
<evidence type="ECO:0000313" key="2">
    <source>
        <dbReference type="EMBL" id="MFD1303651.1"/>
    </source>
</evidence>
<sequence>MSGPSIARKRLHGCEGSLLVEALTTIALSALVLSGLVATSGLFLRVLDRSVAHAHDVESLDRAMTAIGRDLRRLARARWDGPGPQSFVFEGHPTRLVFARAGTDMRGDHTVPGERVVSISSQASPQGGRILRSEAPLRPGMNGPESLVFGSGQDLHSGRTRLRFAYLAPSRQGRALPLPQTAWPSGPLLPEVVLMEMIDPETGRVVLSARTRLMVDSDIGCLQGGQGPCGLPDRQDKGETAAIAPRPSPEESRL</sequence>
<gene>
    <name evidence="2" type="ORF">ACFQ4G_18940</name>
</gene>
<name>A0ABW3X2B8_9HYPH</name>
<evidence type="ECO:0000313" key="3">
    <source>
        <dbReference type="Proteomes" id="UP001597176"/>
    </source>
</evidence>
<feature type="region of interest" description="Disordered" evidence="1">
    <location>
        <begin position="224"/>
        <end position="254"/>
    </location>
</feature>
<keyword evidence="3" id="KW-1185">Reference proteome</keyword>
<comment type="caution">
    <text evidence="2">The sequence shown here is derived from an EMBL/GenBank/DDBJ whole genome shotgun (WGS) entry which is preliminary data.</text>
</comment>
<evidence type="ECO:0000256" key="1">
    <source>
        <dbReference type="SAM" id="MobiDB-lite"/>
    </source>
</evidence>
<evidence type="ECO:0008006" key="4">
    <source>
        <dbReference type="Google" id="ProtNLM"/>
    </source>
</evidence>
<dbReference type="RefSeq" id="WP_238209119.1">
    <property type="nucleotide sequence ID" value="NZ_JBHTND010000034.1"/>
</dbReference>
<protein>
    <recommendedName>
        <fullName evidence="4">General secretion pathway protein GspJ</fullName>
    </recommendedName>
</protein>
<dbReference type="EMBL" id="JBHTND010000034">
    <property type="protein sequence ID" value="MFD1303651.1"/>
    <property type="molecule type" value="Genomic_DNA"/>
</dbReference>
<dbReference type="Proteomes" id="UP001597176">
    <property type="component" value="Unassembled WGS sequence"/>
</dbReference>